<dbReference type="PANTHER" id="PTHR24078">
    <property type="entry name" value="DNAJ HOMOLOG SUBFAMILY C MEMBER"/>
    <property type="match status" value="1"/>
</dbReference>
<feature type="compositionally biased region" description="Basic and acidic residues" evidence="2">
    <location>
        <begin position="70"/>
        <end position="81"/>
    </location>
</feature>
<organism evidence="4 5">
    <name type="scientific">Cinnamomum micranthum f. kanehirae</name>
    <dbReference type="NCBI Taxonomy" id="337451"/>
    <lineage>
        <taxon>Eukaryota</taxon>
        <taxon>Viridiplantae</taxon>
        <taxon>Streptophyta</taxon>
        <taxon>Embryophyta</taxon>
        <taxon>Tracheophyta</taxon>
        <taxon>Spermatophyta</taxon>
        <taxon>Magnoliopsida</taxon>
        <taxon>Magnoliidae</taxon>
        <taxon>Laurales</taxon>
        <taxon>Lauraceae</taxon>
        <taxon>Cinnamomum</taxon>
    </lineage>
</organism>
<dbReference type="Pfam" id="PF01556">
    <property type="entry name" value="DnaJ_C"/>
    <property type="match status" value="1"/>
</dbReference>
<keyword evidence="1" id="KW-0143">Chaperone</keyword>
<accession>A0A3S3R112</accession>
<dbReference type="FunFam" id="2.60.260.20:FF:000002">
    <property type="entry name" value="Dnaj homolog subfamily b member"/>
    <property type="match status" value="1"/>
</dbReference>
<comment type="caution">
    <text evidence="4">The sequence shown here is derived from an EMBL/GenBank/DDBJ whole genome shotgun (WGS) entry which is preliminary data.</text>
</comment>
<feature type="domain" description="Chaperone DnaJ C-terminal" evidence="3">
    <location>
        <begin position="130"/>
        <end position="287"/>
    </location>
</feature>
<dbReference type="GO" id="GO:0051087">
    <property type="term" value="F:protein-folding chaperone binding"/>
    <property type="evidence" value="ECO:0007669"/>
    <property type="project" value="TreeGrafter"/>
</dbReference>
<evidence type="ECO:0000259" key="3">
    <source>
        <dbReference type="Pfam" id="PF01556"/>
    </source>
</evidence>
<dbReference type="CDD" id="cd10747">
    <property type="entry name" value="DnaJ_C"/>
    <property type="match status" value="1"/>
</dbReference>
<dbReference type="PANTHER" id="PTHR24078:SF522">
    <property type="entry name" value="DNAJ CHAPERONE C-TERMINAL DOMAIN-CONTAINING PROTEIN"/>
    <property type="match status" value="1"/>
</dbReference>
<dbReference type="GO" id="GO:0006457">
    <property type="term" value="P:protein folding"/>
    <property type="evidence" value="ECO:0007669"/>
    <property type="project" value="InterPro"/>
</dbReference>
<dbReference type="FunFam" id="2.60.260.20:FF:000006">
    <property type="entry name" value="DnaJ subfamily B member 13"/>
    <property type="match status" value="1"/>
</dbReference>
<dbReference type="STRING" id="337451.A0A3S3R112"/>
<dbReference type="Proteomes" id="UP000283530">
    <property type="component" value="Unassembled WGS sequence"/>
</dbReference>
<name>A0A3S3R112_9MAGN</name>
<protein>
    <submittedName>
        <fullName evidence="4">DnaJ subfamily B member 13-like protein</fullName>
    </submittedName>
</protein>
<gene>
    <name evidence="4" type="ORF">CKAN_02196800</name>
</gene>
<dbReference type="GO" id="GO:0005829">
    <property type="term" value="C:cytosol"/>
    <property type="evidence" value="ECO:0007669"/>
    <property type="project" value="TreeGrafter"/>
</dbReference>
<evidence type="ECO:0000256" key="2">
    <source>
        <dbReference type="SAM" id="MobiDB-lite"/>
    </source>
</evidence>
<feature type="compositionally biased region" description="Basic and acidic residues" evidence="2">
    <location>
        <begin position="51"/>
        <end position="60"/>
    </location>
</feature>
<dbReference type="SUPFAM" id="SSF49493">
    <property type="entry name" value="HSP40/DnaJ peptide-binding domain"/>
    <property type="match status" value="2"/>
</dbReference>
<keyword evidence="5" id="KW-1185">Reference proteome</keyword>
<dbReference type="InterPro" id="IPR051339">
    <property type="entry name" value="DnaJ_subfamily_B"/>
</dbReference>
<evidence type="ECO:0000313" key="4">
    <source>
        <dbReference type="EMBL" id="RWR92746.1"/>
    </source>
</evidence>
<dbReference type="Gene3D" id="2.60.260.20">
    <property type="entry name" value="Urease metallochaperone UreE, N-terminal domain"/>
    <property type="match status" value="2"/>
</dbReference>
<proteinExistence type="predicted"/>
<dbReference type="InterPro" id="IPR002939">
    <property type="entry name" value="DnaJ_C"/>
</dbReference>
<evidence type="ECO:0000313" key="5">
    <source>
        <dbReference type="Proteomes" id="UP000283530"/>
    </source>
</evidence>
<reference evidence="4 5" key="1">
    <citation type="journal article" date="2019" name="Nat. Plants">
        <title>Stout camphor tree genome fills gaps in understanding of flowering plant genome evolution.</title>
        <authorList>
            <person name="Chaw S.M."/>
            <person name="Liu Y.C."/>
            <person name="Wu Y.W."/>
            <person name="Wang H.Y."/>
            <person name="Lin C.I."/>
            <person name="Wu C.S."/>
            <person name="Ke H.M."/>
            <person name="Chang L.Y."/>
            <person name="Hsu C.Y."/>
            <person name="Yang H.T."/>
            <person name="Sudianto E."/>
            <person name="Hsu M.H."/>
            <person name="Wu K.P."/>
            <person name="Wang L.N."/>
            <person name="Leebens-Mack J.H."/>
            <person name="Tsai I.J."/>
        </authorList>
    </citation>
    <scope>NUCLEOTIDE SEQUENCE [LARGE SCALE GENOMIC DNA]</scope>
    <source>
        <strain evidence="5">cv. Chaw 1501</strain>
        <tissue evidence="4">Young leaves</tissue>
    </source>
</reference>
<dbReference type="GO" id="GO:0051082">
    <property type="term" value="F:unfolded protein binding"/>
    <property type="evidence" value="ECO:0007669"/>
    <property type="project" value="InterPro"/>
</dbReference>
<dbReference type="OrthoDB" id="550424at2759"/>
<dbReference type="EMBL" id="QPKB01000009">
    <property type="protein sequence ID" value="RWR92746.1"/>
    <property type="molecule type" value="Genomic_DNA"/>
</dbReference>
<feature type="compositionally biased region" description="Basic and acidic residues" evidence="2">
    <location>
        <begin position="19"/>
        <end position="28"/>
    </location>
</feature>
<dbReference type="AlphaFoldDB" id="A0A3S3R112"/>
<dbReference type="InterPro" id="IPR008971">
    <property type="entry name" value="HSP40/DnaJ_pept-bd"/>
</dbReference>
<evidence type="ECO:0000256" key="1">
    <source>
        <dbReference type="ARBA" id="ARBA00023186"/>
    </source>
</evidence>
<sequence>MKWTILRWFPGKNSPPQKQEGKAKDKSIAEAYEAPIGKTKIRHLISHGFRNSKENHDKGGGKKNCFSGGDNDRREVPKVDDPTTPTDDIKPPQSVDPALRRNLSRSGSRRDGTPIMFSYSISRRKPPPVEKTIECTLEELCHGCVKKIMIIREVLAESGLMVEEEELLRIKVKPGWKQGTKITFEGKGDARPGMLPSDVIFTIVEKEHSLFKREGNDLVLEERVPLVKALAGCNLSISLLGGEKMRCLIDEIIYPGYEKIIEGQGMPIPSENGKRGNLRVKFKVDFPTQLRKDQRSDMFSLLQDVS</sequence>
<feature type="region of interest" description="Disordered" evidence="2">
    <location>
        <begin position="1"/>
        <end position="122"/>
    </location>
</feature>